<dbReference type="Proteomes" id="UP001139648">
    <property type="component" value="Unassembled WGS sequence"/>
</dbReference>
<dbReference type="EMBL" id="JAMZEB010000001">
    <property type="protein sequence ID" value="MCP2353062.1"/>
    <property type="molecule type" value="Genomic_DNA"/>
</dbReference>
<accession>A0A9X2JXG2</accession>
<reference evidence="1" key="1">
    <citation type="submission" date="2022-06" db="EMBL/GenBank/DDBJ databases">
        <title>Sequencing the genomes of 1000 actinobacteria strains.</title>
        <authorList>
            <person name="Klenk H.-P."/>
        </authorList>
    </citation>
    <scope>NUCLEOTIDE SEQUENCE</scope>
    <source>
        <strain evidence="1">DSM 46694</strain>
    </source>
</reference>
<dbReference type="AlphaFoldDB" id="A0A9X2JXG2"/>
<organism evidence="1 2">
    <name type="scientific">Nonomuraea thailandensis</name>
    <dbReference type="NCBI Taxonomy" id="1188745"/>
    <lineage>
        <taxon>Bacteria</taxon>
        <taxon>Bacillati</taxon>
        <taxon>Actinomycetota</taxon>
        <taxon>Actinomycetes</taxon>
        <taxon>Streptosporangiales</taxon>
        <taxon>Streptosporangiaceae</taxon>
        <taxon>Nonomuraea</taxon>
    </lineage>
</organism>
<gene>
    <name evidence="1" type="ORF">HD597_000082</name>
</gene>
<evidence type="ECO:0000313" key="2">
    <source>
        <dbReference type="Proteomes" id="UP001139648"/>
    </source>
</evidence>
<name>A0A9X2JXG2_9ACTN</name>
<protein>
    <submittedName>
        <fullName evidence="1">Uncharacterized protein</fullName>
    </submittedName>
</protein>
<sequence length="164" mass="18256">MSDDLFGPEHRGIGVNSGGIEQRHWVYKQMLNLAEEGRLVEDPEHGGPHGQFWHTSTPIARIINASTEFRQAMQLTEEQLEDEGHDELRAALAEAEGTMKALKETAKAYSYGKGVYPRGGSGRHFLRYGPEDKVGCICGWEGPACDGVDQARAQWRLHVPSARR</sequence>
<keyword evidence="2" id="KW-1185">Reference proteome</keyword>
<proteinExistence type="predicted"/>
<dbReference type="RefSeq" id="WP_345694550.1">
    <property type="nucleotide sequence ID" value="NZ_BAABKA010000109.1"/>
</dbReference>
<evidence type="ECO:0000313" key="1">
    <source>
        <dbReference type="EMBL" id="MCP2353062.1"/>
    </source>
</evidence>
<comment type="caution">
    <text evidence="1">The sequence shown here is derived from an EMBL/GenBank/DDBJ whole genome shotgun (WGS) entry which is preliminary data.</text>
</comment>